<gene>
    <name evidence="1" type="ORF">PFY00_15880</name>
</gene>
<name>A0ABT4XW66_9RHOB</name>
<protein>
    <recommendedName>
        <fullName evidence="3">Transposase</fullName>
    </recommendedName>
</protein>
<evidence type="ECO:0008006" key="3">
    <source>
        <dbReference type="Google" id="ProtNLM"/>
    </source>
</evidence>
<accession>A0ABT4XW66</accession>
<keyword evidence="2" id="KW-1185">Reference proteome</keyword>
<dbReference type="RefSeq" id="WP_271433575.1">
    <property type="nucleotide sequence ID" value="NZ_JAQIOY010000008.1"/>
</dbReference>
<evidence type="ECO:0000313" key="2">
    <source>
        <dbReference type="Proteomes" id="UP001210720"/>
    </source>
</evidence>
<dbReference type="Proteomes" id="UP001210720">
    <property type="component" value="Unassembled WGS sequence"/>
</dbReference>
<proteinExistence type="predicted"/>
<reference evidence="1 2" key="1">
    <citation type="submission" date="2023-01" db="EMBL/GenBank/DDBJ databases">
        <title>Thalassococcus onchidii sp. nov., isolated from a marine invertebrate from the South China Sea.</title>
        <authorList>
            <person name="Xu S."/>
            <person name="Liu Z."/>
            <person name="Xu Y."/>
        </authorList>
    </citation>
    <scope>NUCLEOTIDE SEQUENCE [LARGE SCALE GENOMIC DNA]</scope>
    <source>
        <strain evidence="1 2">KCTC 32084</strain>
    </source>
</reference>
<evidence type="ECO:0000313" key="1">
    <source>
        <dbReference type="EMBL" id="MDA7426216.1"/>
    </source>
</evidence>
<sequence>MSGATIAALCLMATGEARFAREAAKAAGVTEENFSRSRRSKHGKTLAKTLVRLFRENAGQRAIHNIVDLANQRKNLSVAMRANEWLAAINGVAPTAKTEVTHLSEASGAGMVIVHPDAATPELLAQIFPKRKDGPTRH</sequence>
<comment type="caution">
    <text evidence="1">The sequence shown here is derived from an EMBL/GenBank/DDBJ whole genome shotgun (WGS) entry which is preliminary data.</text>
</comment>
<dbReference type="EMBL" id="JAQIOY010000008">
    <property type="protein sequence ID" value="MDA7426216.1"/>
    <property type="molecule type" value="Genomic_DNA"/>
</dbReference>
<organism evidence="1 2">
    <name type="scientific">Thalassococcus lentus</name>
    <dbReference type="NCBI Taxonomy" id="1210524"/>
    <lineage>
        <taxon>Bacteria</taxon>
        <taxon>Pseudomonadati</taxon>
        <taxon>Pseudomonadota</taxon>
        <taxon>Alphaproteobacteria</taxon>
        <taxon>Rhodobacterales</taxon>
        <taxon>Roseobacteraceae</taxon>
        <taxon>Thalassococcus</taxon>
    </lineage>
</organism>